<feature type="domain" description="Potassium channel" evidence="2">
    <location>
        <begin position="153"/>
        <end position="217"/>
    </location>
</feature>
<gene>
    <name evidence="3" type="ORF">FA046_06775</name>
</gene>
<keyword evidence="1" id="KW-0812">Transmembrane</keyword>
<keyword evidence="1" id="KW-1133">Transmembrane helix</keyword>
<proteinExistence type="predicted"/>
<dbReference type="OrthoDB" id="9799090at2"/>
<dbReference type="Gene3D" id="1.10.287.70">
    <property type="match status" value="1"/>
</dbReference>
<feature type="transmembrane region" description="Helical" evidence="1">
    <location>
        <begin position="138"/>
        <end position="158"/>
    </location>
</feature>
<accession>A0A4U1C004</accession>
<reference evidence="3 4" key="1">
    <citation type="submission" date="2019-04" db="EMBL/GenBank/DDBJ databases">
        <title>Pedobacter sp. AR-3-17 sp. nov., isolated from Arctic soil.</title>
        <authorList>
            <person name="Dahal R.H."/>
            <person name="Kim D.-U."/>
        </authorList>
    </citation>
    <scope>NUCLEOTIDE SEQUENCE [LARGE SCALE GENOMIC DNA]</scope>
    <source>
        <strain evidence="3 4">AR-3-17</strain>
    </source>
</reference>
<dbReference type="RefSeq" id="WP_136825626.1">
    <property type="nucleotide sequence ID" value="NZ_SWBP01000002.1"/>
</dbReference>
<name>A0A4U1C004_9SPHI</name>
<sequence length="227" mass="26825">MRKTFRKILRGEHSFQEDNHSGYQHHIGKISEVWKGKNHDDYGILRLYRLLIITALFFFPGVLIDEIFKFKNYITRKLIVELYVLLKTLFPLIILVNGWYVYPFVCYLNVYLLIETYLYLFSKIFLEYQHFKVSNKRTLLMLVFNFIESGLSFAVVYMSGDYMNVDMEYIDAIYFSFVTSATVGYGDIHPVTHFGKIISTIQIFCSISFFVLFFNFFSGKAHQTNAQ</sequence>
<evidence type="ECO:0000256" key="1">
    <source>
        <dbReference type="SAM" id="Phobius"/>
    </source>
</evidence>
<feature type="transmembrane region" description="Helical" evidence="1">
    <location>
        <begin position="197"/>
        <end position="217"/>
    </location>
</feature>
<dbReference type="EMBL" id="SWBP01000002">
    <property type="protein sequence ID" value="TKB98812.1"/>
    <property type="molecule type" value="Genomic_DNA"/>
</dbReference>
<keyword evidence="1" id="KW-0472">Membrane</keyword>
<organism evidence="3 4">
    <name type="scientific">Pedobacter cryophilus</name>
    <dbReference type="NCBI Taxonomy" id="2571271"/>
    <lineage>
        <taxon>Bacteria</taxon>
        <taxon>Pseudomonadati</taxon>
        <taxon>Bacteroidota</taxon>
        <taxon>Sphingobacteriia</taxon>
        <taxon>Sphingobacteriales</taxon>
        <taxon>Sphingobacteriaceae</taxon>
        <taxon>Pedobacter</taxon>
    </lineage>
</organism>
<dbReference type="AlphaFoldDB" id="A0A4U1C004"/>
<keyword evidence="4" id="KW-1185">Reference proteome</keyword>
<dbReference type="InterPro" id="IPR013099">
    <property type="entry name" value="K_chnl_dom"/>
</dbReference>
<feature type="transmembrane region" description="Helical" evidence="1">
    <location>
        <begin position="108"/>
        <end position="126"/>
    </location>
</feature>
<feature type="transmembrane region" description="Helical" evidence="1">
    <location>
        <begin position="47"/>
        <end position="68"/>
    </location>
</feature>
<evidence type="ECO:0000313" key="4">
    <source>
        <dbReference type="Proteomes" id="UP000308181"/>
    </source>
</evidence>
<dbReference type="Pfam" id="PF07885">
    <property type="entry name" value="Ion_trans_2"/>
    <property type="match status" value="1"/>
</dbReference>
<evidence type="ECO:0000313" key="3">
    <source>
        <dbReference type="EMBL" id="TKB98812.1"/>
    </source>
</evidence>
<protein>
    <recommendedName>
        <fullName evidence="2">Potassium channel domain-containing protein</fullName>
    </recommendedName>
</protein>
<evidence type="ECO:0000259" key="2">
    <source>
        <dbReference type="Pfam" id="PF07885"/>
    </source>
</evidence>
<comment type="caution">
    <text evidence="3">The sequence shown here is derived from an EMBL/GenBank/DDBJ whole genome shotgun (WGS) entry which is preliminary data.</text>
</comment>
<feature type="transmembrane region" description="Helical" evidence="1">
    <location>
        <begin position="80"/>
        <end position="102"/>
    </location>
</feature>
<dbReference type="SUPFAM" id="SSF81324">
    <property type="entry name" value="Voltage-gated potassium channels"/>
    <property type="match status" value="1"/>
</dbReference>
<dbReference type="Proteomes" id="UP000308181">
    <property type="component" value="Unassembled WGS sequence"/>
</dbReference>